<gene>
    <name evidence="1" type="ORF">ACFY05_38735</name>
</gene>
<accession>A0ABW6VLZ5</accession>
<dbReference type="SUPFAM" id="SSF51735">
    <property type="entry name" value="NAD(P)-binding Rossmann-fold domains"/>
    <property type="match status" value="1"/>
</dbReference>
<evidence type="ECO:0008006" key="3">
    <source>
        <dbReference type="Google" id="ProtNLM"/>
    </source>
</evidence>
<dbReference type="EMBL" id="JBIAXI010000036">
    <property type="protein sequence ID" value="MFF4778779.1"/>
    <property type="molecule type" value="Genomic_DNA"/>
</dbReference>
<sequence length="90" mass="9395">MPYPAVQGVDDEVKAALRGKVVFAATMATPVLDGRRLLLPVAGDDSEARKVVVELGTQLGFDAVDVGPMTSARYLEPVCGVAVVGAIQRV</sequence>
<keyword evidence="2" id="KW-1185">Reference proteome</keyword>
<reference evidence="1 2" key="1">
    <citation type="submission" date="2024-10" db="EMBL/GenBank/DDBJ databases">
        <title>The Natural Products Discovery Center: Release of the First 8490 Sequenced Strains for Exploring Actinobacteria Biosynthetic Diversity.</title>
        <authorList>
            <person name="Kalkreuter E."/>
            <person name="Kautsar S.A."/>
            <person name="Yang D."/>
            <person name="Bader C.D."/>
            <person name="Teijaro C.N."/>
            <person name="Fluegel L."/>
            <person name="Davis C.M."/>
            <person name="Simpson J.R."/>
            <person name="Lauterbach L."/>
            <person name="Steele A.D."/>
            <person name="Gui C."/>
            <person name="Meng S."/>
            <person name="Li G."/>
            <person name="Viehrig K."/>
            <person name="Ye F."/>
            <person name="Su P."/>
            <person name="Kiefer A.F."/>
            <person name="Nichols A."/>
            <person name="Cepeda A.J."/>
            <person name="Yan W."/>
            <person name="Fan B."/>
            <person name="Jiang Y."/>
            <person name="Adhikari A."/>
            <person name="Zheng C.-J."/>
            <person name="Schuster L."/>
            <person name="Cowan T.M."/>
            <person name="Smanski M.J."/>
            <person name="Chevrette M.G."/>
            <person name="De Carvalho L.P.S."/>
            <person name="Shen B."/>
        </authorList>
    </citation>
    <scope>NUCLEOTIDE SEQUENCE [LARGE SCALE GENOMIC DNA]</scope>
    <source>
        <strain evidence="1 2">NPDC001281</strain>
    </source>
</reference>
<proteinExistence type="predicted"/>
<dbReference type="Proteomes" id="UP001602119">
    <property type="component" value="Unassembled WGS sequence"/>
</dbReference>
<protein>
    <recommendedName>
        <fullName evidence="3">NADP oxidoreductase</fullName>
    </recommendedName>
</protein>
<dbReference type="InterPro" id="IPR036291">
    <property type="entry name" value="NAD(P)-bd_dom_sf"/>
</dbReference>
<organism evidence="1 2">
    <name type="scientific">Microtetraspora fusca</name>
    <dbReference type="NCBI Taxonomy" id="1997"/>
    <lineage>
        <taxon>Bacteria</taxon>
        <taxon>Bacillati</taxon>
        <taxon>Actinomycetota</taxon>
        <taxon>Actinomycetes</taxon>
        <taxon>Streptosporangiales</taxon>
        <taxon>Streptosporangiaceae</taxon>
        <taxon>Microtetraspora</taxon>
    </lineage>
</organism>
<dbReference type="RefSeq" id="WP_066941555.1">
    <property type="nucleotide sequence ID" value="NZ_BBYK01000047.1"/>
</dbReference>
<comment type="caution">
    <text evidence="1">The sequence shown here is derived from an EMBL/GenBank/DDBJ whole genome shotgun (WGS) entry which is preliminary data.</text>
</comment>
<evidence type="ECO:0000313" key="1">
    <source>
        <dbReference type="EMBL" id="MFF4778779.1"/>
    </source>
</evidence>
<evidence type="ECO:0000313" key="2">
    <source>
        <dbReference type="Proteomes" id="UP001602119"/>
    </source>
</evidence>
<name>A0ABW6VLZ5_MICFU</name>
<dbReference type="Gene3D" id="3.40.50.720">
    <property type="entry name" value="NAD(P)-binding Rossmann-like Domain"/>
    <property type="match status" value="1"/>
</dbReference>